<evidence type="ECO:0000313" key="2">
    <source>
        <dbReference type="EMBL" id="KAJ1608439.1"/>
    </source>
</evidence>
<dbReference type="AlphaFoldDB" id="A0A9D5HX40"/>
<dbReference type="EMBL" id="JAPCXC010000043">
    <property type="protein sequence ID" value="KAJ1608439.1"/>
    <property type="molecule type" value="Genomic_DNA"/>
</dbReference>
<gene>
    <name evidence="2" type="ORF">OJ253_1932</name>
</gene>
<protein>
    <submittedName>
        <fullName evidence="2">Transmembrane domain-containing protein</fullName>
    </submittedName>
</protein>
<dbReference type="OrthoDB" id="338405at2759"/>
<name>A0A9D5HX40_9CRYT</name>
<comment type="caution">
    <text evidence="2">The sequence shown here is derived from an EMBL/GenBank/DDBJ whole genome shotgun (WGS) entry which is preliminary data.</text>
</comment>
<keyword evidence="1 2" id="KW-0812">Transmembrane</keyword>
<dbReference type="Proteomes" id="UP001067231">
    <property type="component" value="Unassembled WGS sequence"/>
</dbReference>
<proteinExistence type="predicted"/>
<organism evidence="2">
    <name type="scientific">Cryptosporidium canis</name>
    <dbReference type="NCBI Taxonomy" id="195482"/>
    <lineage>
        <taxon>Eukaryota</taxon>
        <taxon>Sar</taxon>
        <taxon>Alveolata</taxon>
        <taxon>Apicomplexa</taxon>
        <taxon>Conoidasida</taxon>
        <taxon>Coccidia</taxon>
        <taxon>Eucoccidiorida</taxon>
        <taxon>Eimeriorina</taxon>
        <taxon>Cryptosporidiidae</taxon>
        <taxon>Cryptosporidium</taxon>
    </lineage>
</organism>
<sequence length="580" mass="66777">MKSRGVGGARSRGSLVDGNRSDQVCELNDRSEKIRSGVIWSLLITLLNYLISFIKFTIHYVFSARLDRVKVLYPYHAAGEYEPKSKFGYRFFLITNKVQNIGFGFEYRGVYYFSNSHFCADEKLRVDGNDIKLHQNGFTVLCSRKLHTMKKPEDDEDLYLLNPYMPTIRGKCIYKYPFYYSFFPIRPVCREFTGLPIVNSNGELISIYDNFKVVEGTIYNIIGDINLWEASRSIKNMEYRIEGVSTDHKNLRIYRIISEFCGDNKASNEHETIGYFFHYNSITYISGAFIANSGSLAISSQLKQWEELDETRKYSNLYGDVWVSMPDSKHNLSLPEHNEEAIVLGSGERKISGTVKMDNEKQFWVEFDGVPDRMSLGLPILNRAGQLLGVYSGFNVKYGFKRLGYSVYLGGSSTFKNYFLRMSLKNTNIHVLKVSCDLEILEQIVLLCSTGHQSPDGVIERVIFGVGDEEISHKISSCLNLVLDKYHYSPYHPENTVSIVNNATTKYTQVQNQKFTIANIYWIGYSYLNSDNSFPFNSSKSLLILFPHRLFTSTEQLLDKYYKETPKKTRGFYVKFVHPN</sequence>
<evidence type="ECO:0000256" key="1">
    <source>
        <dbReference type="SAM" id="Phobius"/>
    </source>
</evidence>
<keyword evidence="1" id="KW-0472">Membrane</keyword>
<feature type="transmembrane region" description="Helical" evidence="1">
    <location>
        <begin position="38"/>
        <end position="62"/>
    </location>
</feature>
<keyword evidence="1" id="KW-1133">Transmembrane helix</keyword>
<reference evidence="2" key="1">
    <citation type="submission" date="2022-10" db="EMBL/GenBank/DDBJ databases">
        <title>Adaptive evolution leads to modifications in subtelomeric GC content in a zoonotic Cryptosporidium species.</title>
        <authorList>
            <person name="Li J."/>
            <person name="Feng Y."/>
            <person name="Xiao L."/>
        </authorList>
    </citation>
    <scope>NUCLEOTIDE SEQUENCE</scope>
    <source>
        <strain evidence="2">33844</strain>
    </source>
</reference>
<accession>A0A9D5HX40</accession>